<keyword evidence="5" id="KW-1185">Reference proteome</keyword>
<evidence type="ECO:0000313" key="5">
    <source>
        <dbReference type="Proteomes" id="UP001314263"/>
    </source>
</evidence>
<dbReference type="InterPro" id="IPR002110">
    <property type="entry name" value="Ankyrin_rpt"/>
</dbReference>
<protein>
    <recommendedName>
        <fullName evidence="6">Ankyrin repeat protein</fullName>
    </recommendedName>
</protein>
<organism evidence="4 5">
    <name type="scientific">Coccomyxa viridis</name>
    <dbReference type="NCBI Taxonomy" id="1274662"/>
    <lineage>
        <taxon>Eukaryota</taxon>
        <taxon>Viridiplantae</taxon>
        <taxon>Chlorophyta</taxon>
        <taxon>core chlorophytes</taxon>
        <taxon>Trebouxiophyceae</taxon>
        <taxon>Trebouxiophyceae incertae sedis</taxon>
        <taxon>Coccomyxaceae</taxon>
        <taxon>Coccomyxa</taxon>
    </lineage>
</organism>
<dbReference type="PANTHER" id="PTHR24171">
    <property type="entry name" value="ANKYRIN REPEAT DOMAIN-CONTAINING PROTEIN 39-RELATED"/>
    <property type="match status" value="1"/>
</dbReference>
<reference evidence="4 5" key="1">
    <citation type="submission" date="2023-10" db="EMBL/GenBank/DDBJ databases">
        <authorList>
            <person name="Maclean D."/>
            <person name="Macfadyen A."/>
        </authorList>
    </citation>
    <scope>NUCLEOTIDE SEQUENCE [LARGE SCALE GENOMIC DNA]</scope>
</reference>
<keyword evidence="1" id="KW-0677">Repeat</keyword>
<dbReference type="SUPFAM" id="SSF48403">
    <property type="entry name" value="Ankyrin repeat"/>
    <property type="match status" value="1"/>
</dbReference>
<evidence type="ECO:0000256" key="1">
    <source>
        <dbReference type="ARBA" id="ARBA00022737"/>
    </source>
</evidence>
<evidence type="ECO:0008006" key="6">
    <source>
        <dbReference type="Google" id="ProtNLM"/>
    </source>
</evidence>
<keyword evidence="2 3" id="KW-0040">ANK repeat</keyword>
<evidence type="ECO:0000256" key="3">
    <source>
        <dbReference type="PROSITE-ProRule" id="PRU00023"/>
    </source>
</evidence>
<gene>
    <name evidence="4" type="ORF">CVIRNUC_003630</name>
</gene>
<feature type="repeat" description="ANK" evidence="3">
    <location>
        <begin position="157"/>
        <end position="189"/>
    </location>
</feature>
<dbReference type="InterPro" id="IPR036770">
    <property type="entry name" value="Ankyrin_rpt-contain_sf"/>
</dbReference>
<evidence type="ECO:0000256" key="2">
    <source>
        <dbReference type="ARBA" id="ARBA00023043"/>
    </source>
</evidence>
<comment type="caution">
    <text evidence="4">The sequence shown here is derived from an EMBL/GenBank/DDBJ whole genome shotgun (WGS) entry which is preliminary data.</text>
</comment>
<dbReference type="PROSITE" id="PS50088">
    <property type="entry name" value="ANK_REPEAT"/>
    <property type="match status" value="2"/>
</dbReference>
<dbReference type="Gene3D" id="1.25.40.20">
    <property type="entry name" value="Ankyrin repeat-containing domain"/>
    <property type="match status" value="2"/>
</dbReference>
<proteinExistence type="predicted"/>
<name>A0AAV1I2W8_9CHLO</name>
<dbReference type="EMBL" id="CAUYUE010000004">
    <property type="protein sequence ID" value="CAK0769091.1"/>
    <property type="molecule type" value="Genomic_DNA"/>
</dbReference>
<dbReference type="PROSITE" id="PS50297">
    <property type="entry name" value="ANK_REP_REGION"/>
    <property type="match status" value="2"/>
</dbReference>
<dbReference type="Proteomes" id="UP001314263">
    <property type="component" value="Unassembled WGS sequence"/>
</dbReference>
<sequence>MTDTQIALCPVGHTQVARPRTDGQDSKETDNMLLSWAASGMLDVSEFFDLVGTGVDVNCRDSNGQTPLMLATAAGFVHTSRFLVELGADPHASDAQGRTPLNMADSATVAEITAAAEALEMRRLGEGSLLDAAACGNTDAATAQIQLGVDIDCRDSRGRTPLMRAAMLSHSGTVKALLDLGADPLIRDSAGMDACALVRLSRYGMSDP</sequence>
<evidence type="ECO:0000313" key="4">
    <source>
        <dbReference type="EMBL" id="CAK0769091.1"/>
    </source>
</evidence>
<dbReference type="SMART" id="SM00248">
    <property type="entry name" value="ANK"/>
    <property type="match status" value="3"/>
</dbReference>
<dbReference type="Pfam" id="PF12796">
    <property type="entry name" value="Ank_2"/>
    <property type="match status" value="2"/>
</dbReference>
<accession>A0AAV1I2W8</accession>
<dbReference type="AlphaFoldDB" id="A0AAV1I2W8"/>
<feature type="repeat" description="ANK" evidence="3">
    <location>
        <begin position="63"/>
        <end position="95"/>
    </location>
</feature>